<dbReference type="EMBL" id="VSRR010000604">
    <property type="protein sequence ID" value="MPC17597.1"/>
    <property type="molecule type" value="Genomic_DNA"/>
</dbReference>
<gene>
    <name evidence="1" type="ORF">E2C01_010460</name>
</gene>
<dbReference type="AlphaFoldDB" id="A0A5B7D8P4"/>
<protein>
    <submittedName>
        <fullName evidence="1">Uncharacterized protein</fullName>
    </submittedName>
</protein>
<sequence>MPGGSGVGQDLLATMPIGHSFLQVGPVRMMRRKCLPVKGLVWPGQVFYLPDGASLAPPPFNEESGVYSRWATQRSLSSPICWCKWRKKKHQLLSSPFSDVQFDPVVVARVQDNEHLASQQHKLSSVTPHGNKIKRQMRRVRLGLLSAPIPRPSAALCLAVEDPMASHLWDSLVSGMWSAQEQRFHINHQEIMAVFRTLQSVQQELSGMMVSLMSDNLTVVAYL</sequence>
<comment type="caution">
    <text evidence="1">The sequence shown here is derived from an EMBL/GenBank/DDBJ whole genome shotgun (WGS) entry which is preliminary data.</text>
</comment>
<proteinExistence type="predicted"/>
<name>A0A5B7D8P4_PORTR</name>
<organism evidence="1 2">
    <name type="scientific">Portunus trituberculatus</name>
    <name type="common">Swimming crab</name>
    <name type="synonym">Neptunus trituberculatus</name>
    <dbReference type="NCBI Taxonomy" id="210409"/>
    <lineage>
        <taxon>Eukaryota</taxon>
        <taxon>Metazoa</taxon>
        <taxon>Ecdysozoa</taxon>
        <taxon>Arthropoda</taxon>
        <taxon>Crustacea</taxon>
        <taxon>Multicrustacea</taxon>
        <taxon>Malacostraca</taxon>
        <taxon>Eumalacostraca</taxon>
        <taxon>Eucarida</taxon>
        <taxon>Decapoda</taxon>
        <taxon>Pleocyemata</taxon>
        <taxon>Brachyura</taxon>
        <taxon>Eubrachyura</taxon>
        <taxon>Portunoidea</taxon>
        <taxon>Portunidae</taxon>
        <taxon>Portuninae</taxon>
        <taxon>Portunus</taxon>
    </lineage>
</organism>
<reference evidence="1" key="1">
    <citation type="submission" date="2019-05" db="EMBL/GenBank/DDBJ databases">
        <title>Another draft genome of Portunus trituberculatus and its Hox gene families provides insights of decapod evolution.</title>
        <authorList>
            <person name="Jeong J.-H."/>
            <person name="Song I."/>
            <person name="Kim S."/>
            <person name="Choi T."/>
            <person name="Kim D."/>
            <person name="Ryu S."/>
            <person name="Kim W."/>
        </authorList>
    </citation>
    <scope>NUCLEOTIDE SEQUENCE [LARGE SCALE GENOMIC DNA]</scope>
    <source>
        <tissue evidence="1">Muscle</tissue>
    </source>
</reference>
<accession>A0A5B7D8P4</accession>
<keyword evidence="2" id="KW-1185">Reference proteome</keyword>
<dbReference type="Proteomes" id="UP000324222">
    <property type="component" value="Unassembled WGS sequence"/>
</dbReference>
<evidence type="ECO:0000313" key="2">
    <source>
        <dbReference type="Proteomes" id="UP000324222"/>
    </source>
</evidence>
<evidence type="ECO:0000313" key="1">
    <source>
        <dbReference type="EMBL" id="MPC17597.1"/>
    </source>
</evidence>